<reference evidence="1" key="2">
    <citation type="journal article" date="2015" name="Data Brief">
        <title>Shoot transcriptome of the giant reed, Arundo donax.</title>
        <authorList>
            <person name="Barrero R.A."/>
            <person name="Guerrero F.D."/>
            <person name="Moolhuijzen P."/>
            <person name="Goolsby J.A."/>
            <person name="Tidwell J."/>
            <person name="Bellgard S.E."/>
            <person name="Bellgard M.I."/>
        </authorList>
    </citation>
    <scope>NUCLEOTIDE SEQUENCE</scope>
    <source>
        <tissue evidence="1">Shoot tissue taken approximately 20 cm above the soil surface</tissue>
    </source>
</reference>
<reference evidence="1" key="1">
    <citation type="submission" date="2014-09" db="EMBL/GenBank/DDBJ databases">
        <authorList>
            <person name="Magalhaes I.L.F."/>
            <person name="Oliveira U."/>
            <person name="Santos F.R."/>
            <person name="Vidigal T.H.D.A."/>
            <person name="Brescovit A.D."/>
            <person name="Santos A.J."/>
        </authorList>
    </citation>
    <scope>NUCLEOTIDE SEQUENCE</scope>
    <source>
        <tissue evidence="1">Shoot tissue taken approximately 20 cm above the soil surface</tissue>
    </source>
</reference>
<sequence>MSEDPFAAAGCCSPSGWETMALRSSLAAVGFREEGCSGGSCCCRLLSGPACCAWELVGASPPRPWSACCCIIRSLSGWIGVALARWSEVRSDQTDDG</sequence>
<name>A0A0A9B8Q7_ARUDO</name>
<proteinExistence type="predicted"/>
<evidence type="ECO:0000313" key="1">
    <source>
        <dbReference type="EMBL" id="JAD58548.1"/>
    </source>
</evidence>
<dbReference type="EMBL" id="GBRH01239347">
    <property type="protein sequence ID" value="JAD58548.1"/>
    <property type="molecule type" value="Transcribed_RNA"/>
</dbReference>
<protein>
    <submittedName>
        <fullName evidence="1">Uncharacterized protein</fullName>
    </submittedName>
</protein>
<organism evidence="1">
    <name type="scientific">Arundo donax</name>
    <name type="common">Giant reed</name>
    <name type="synonym">Donax arundinaceus</name>
    <dbReference type="NCBI Taxonomy" id="35708"/>
    <lineage>
        <taxon>Eukaryota</taxon>
        <taxon>Viridiplantae</taxon>
        <taxon>Streptophyta</taxon>
        <taxon>Embryophyta</taxon>
        <taxon>Tracheophyta</taxon>
        <taxon>Spermatophyta</taxon>
        <taxon>Magnoliopsida</taxon>
        <taxon>Liliopsida</taxon>
        <taxon>Poales</taxon>
        <taxon>Poaceae</taxon>
        <taxon>PACMAD clade</taxon>
        <taxon>Arundinoideae</taxon>
        <taxon>Arundineae</taxon>
        <taxon>Arundo</taxon>
    </lineage>
</organism>
<accession>A0A0A9B8Q7</accession>
<dbReference type="AlphaFoldDB" id="A0A0A9B8Q7"/>